<comment type="caution">
    <text evidence="1">The sequence shown here is derived from an EMBL/GenBank/DDBJ whole genome shotgun (WGS) entry which is preliminary data.</text>
</comment>
<organism evidence="1 2">
    <name type="scientific">Lipomyces orientalis</name>
    <dbReference type="NCBI Taxonomy" id="1233043"/>
    <lineage>
        <taxon>Eukaryota</taxon>
        <taxon>Fungi</taxon>
        <taxon>Dikarya</taxon>
        <taxon>Ascomycota</taxon>
        <taxon>Saccharomycotina</taxon>
        <taxon>Lipomycetes</taxon>
        <taxon>Lipomycetales</taxon>
        <taxon>Lipomycetaceae</taxon>
        <taxon>Lipomyces</taxon>
    </lineage>
</organism>
<evidence type="ECO:0000313" key="2">
    <source>
        <dbReference type="Proteomes" id="UP001489719"/>
    </source>
</evidence>
<proteinExistence type="predicted"/>
<evidence type="ECO:0000313" key="1">
    <source>
        <dbReference type="EMBL" id="KAK9321418.1"/>
    </source>
</evidence>
<dbReference type="Proteomes" id="UP001489719">
    <property type="component" value="Unassembled WGS sequence"/>
</dbReference>
<reference evidence="2" key="1">
    <citation type="journal article" date="2024" name="Front. Bioeng. Biotechnol.">
        <title>Genome-scale model development and genomic sequencing of the oleaginous clade Lipomyces.</title>
        <authorList>
            <person name="Czajka J.J."/>
            <person name="Han Y."/>
            <person name="Kim J."/>
            <person name="Mondo S.J."/>
            <person name="Hofstad B.A."/>
            <person name="Robles A."/>
            <person name="Haridas S."/>
            <person name="Riley R."/>
            <person name="LaButti K."/>
            <person name="Pangilinan J."/>
            <person name="Andreopoulos W."/>
            <person name="Lipzen A."/>
            <person name="Yan J."/>
            <person name="Wang M."/>
            <person name="Ng V."/>
            <person name="Grigoriev I.V."/>
            <person name="Spatafora J.W."/>
            <person name="Magnuson J.K."/>
            <person name="Baker S.E."/>
            <person name="Pomraning K.R."/>
        </authorList>
    </citation>
    <scope>NUCLEOTIDE SEQUENCE [LARGE SCALE GENOMIC DNA]</scope>
    <source>
        <strain evidence="2">CBS 10300</strain>
    </source>
</reference>
<accession>A0ACC3TJR0</accession>
<name>A0ACC3TJR0_9ASCO</name>
<gene>
    <name evidence="1" type="ORF">V1517DRAFT_326544</name>
</gene>
<dbReference type="EMBL" id="MU970099">
    <property type="protein sequence ID" value="KAK9321418.1"/>
    <property type="molecule type" value="Genomic_DNA"/>
</dbReference>
<keyword evidence="2" id="KW-1185">Reference proteome</keyword>
<protein>
    <submittedName>
        <fullName evidence="1">Uncharacterized protein</fullName>
    </submittedName>
</protein>
<sequence length="456" mass="51699">MHVRNPYVHNPPDFRALAESYSKLAKFLHDDATLDFTDPEAVCALTEALLRKDFDIDVELLPDRLCPRVANRLNYILWLQDLLDSDSFGSDHTNSSKPIWGLDIGTGASCIYPLMGCRLRRNWHFIATDVDDVAVSTAAKLVSRNNLTERISVCKTDPGNSLFGPHRCGDSHISQHLHFTMCNPPFYSSSADYNASQALKVTPARSFTSAVPAEMITPGGEVAFVMRMINESIEMLRNDVNTGSTWYTSMLGKLDSLKEVVNSLRKRGISNYAVAEFIQGQFTRRWAVAWRFDGRRPLPEIANPSDPLPSTAIRGLLPPSTGWILDLSRTNGAYDDRLLDKVLSMMKDNFGEFMKLEQRSNGENTRYISGYSQQGNVWSRTFRRNKKRKIEEHSYRVEGSRISESTGFGFRIFVEQYTPSTEIQKCTIHWSYGSDPIVFESFCGMLKDRIQRIVSK</sequence>